<feature type="region of interest" description="Disordered" evidence="1">
    <location>
        <begin position="70"/>
        <end position="136"/>
    </location>
</feature>
<dbReference type="EMBL" id="CAJNNV010029766">
    <property type="protein sequence ID" value="CAE8630007.1"/>
    <property type="molecule type" value="Genomic_DNA"/>
</dbReference>
<sequence>DEWEVLEKLSVRELRKQAAIKCVPLTHISSAIEKSDLIRLIIKAGPVLDQYDVNVGVKVYSAQTLADLAERPKGPKVKKDKDKKKKKKDKEKDKDKKKKGASSSSESSSNKKKRKRSKSRKGKKRKDASRSPSLTMMLPADAPALINNPEAAMAALLPAVRQFIAPAPLKALRITPAQDEAFAIIDDDDDDEGVSFVGQTLAAPAVSSGGSSSSKAVVVSKPKSLVPSVVFEEEPVKSTELASVDMSQAARRSSGGKAAGLQT</sequence>
<feature type="non-terminal residue" evidence="2">
    <location>
        <position position="263"/>
    </location>
</feature>
<accession>A0A813GXK9</accession>
<dbReference type="Proteomes" id="UP000654075">
    <property type="component" value="Unassembled WGS sequence"/>
</dbReference>
<comment type="caution">
    <text evidence="2">The sequence shown here is derived from an EMBL/GenBank/DDBJ whole genome shotgun (WGS) entry which is preliminary data.</text>
</comment>
<gene>
    <name evidence="2" type="ORF">PGLA1383_LOCUS46405</name>
</gene>
<keyword evidence="3" id="KW-1185">Reference proteome</keyword>
<reference evidence="2" key="1">
    <citation type="submission" date="2021-02" db="EMBL/GenBank/DDBJ databases">
        <authorList>
            <person name="Dougan E. K."/>
            <person name="Rhodes N."/>
            <person name="Thang M."/>
            <person name="Chan C."/>
        </authorList>
    </citation>
    <scope>NUCLEOTIDE SEQUENCE</scope>
</reference>
<feature type="compositionally biased region" description="Basic residues" evidence="1">
    <location>
        <begin position="110"/>
        <end position="127"/>
    </location>
</feature>
<proteinExistence type="predicted"/>
<organism evidence="2 3">
    <name type="scientific">Polarella glacialis</name>
    <name type="common">Dinoflagellate</name>
    <dbReference type="NCBI Taxonomy" id="89957"/>
    <lineage>
        <taxon>Eukaryota</taxon>
        <taxon>Sar</taxon>
        <taxon>Alveolata</taxon>
        <taxon>Dinophyceae</taxon>
        <taxon>Suessiales</taxon>
        <taxon>Suessiaceae</taxon>
        <taxon>Polarella</taxon>
    </lineage>
</organism>
<name>A0A813GXK9_POLGL</name>
<feature type="compositionally biased region" description="Basic and acidic residues" evidence="1">
    <location>
        <begin position="70"/>
        <end position="80"/>
    </location>
</feature>
<protein>
    <submittedName>
        <fullName evidence="2">Uncharacterized protein</fullName>
    </submittedName>
</protein>
<dbReference type="AlphaFoldDB" id="A0A813GXK9"/>
<evidence type="ECO:0000313" key="2">
    <source>
        <dbReference type="EMBL" id="CAE8630007.1"/>
    </source>
</evidence>
<feature type="region of interest" description="Disordered" evidence="1">
    <location>
        <begin position="237"/>
        <end position="263"/>
    </location>
</feature>
<feature type="compositionally biased region" description="Basic residues" evidence="1">
    <location>
        <begin position="81"/>
        <end position="100"/>
    </location>
</feature>
<evidence type="ECO:0000313" key="3">
    <source>
        <dbReference type="Proteomes" id="UP000654075"/>
    </source>
</evidence>
<evidence type="ECO:0000256" key="1">
    <source>
        <dbReference type="SAM" id="MobiDB-lite"/>
    </source>
</evidence>
<feature type="non-terminal residue" evidence="2">
    <location>
        <position position="1"/>
    </location>
</feature>
<feature type="compositionally biased region" description="Low complexity" evidence="1">
    <location>
        <begin position="249"/>
        <end position="263"/>
    </location>
</feature>